<proteinExistence type="predicted"/>
<evidence type="ECO:0000313" key="2">
    <source>
        <dbReference type="Proteomes" id="UP001231649"/>
    </source>
</evidence>
<dbReference type="EMBL" id="CM056806">
    <property type="protein sequence ID" value="KAJ8705055.1"/>
    <property type="molecule type" value="Genomic_DNA"/>
</dbReference>
<protein>
    <submittedName>
        <fullName evidence="1">Uncharacterized protein</fullName>
    </submittedName>
</protein>
<dbReference type="Proteomes" id="UP001231649">
    <property type="component" value="Chromosome 30"/>
</dbReference>
<keyword evidence="2" id="KW-1185">Reference proteome</keyword>
<sequence length="98" mass="9918">MGLQAFVVLALISVAAAAPWRCYSTCDGSTVCFGEAGQPTIAPPTICIGRTGPPCTGPATVYTPCQCPQAPTCPPPPCPCQPPCPEPAPCPPPPCGCY</sequence>
<gene>
    <name evidence="1" type="ORF">PYW08_012375</name>
</gene>
<comment type="caution">
    <text evidence="1">The sequence shown here is derived from an EMBL/GenBank/DDBJ whole genome shotgun (WGS) entry which is preliminary data.</text>
</comment>
<accession>A0ACC2Q034</accession>
<name>A0ACC2Q034_9NEOP</name>
<organism evidence="1 2">
    <name type="scientific">Mythimna loreyi</name>
    <dbReference type="NCBI Taxonomy" id="667449"/>
    <lineage>
        <taxon>Eukaryota</taxon>
        <taxon>Metazoa</taxon>
        <taxon>Ecdysozoa</taxon>
        <taxon>Arthropoda</taxon>
        <taxon>Hexapoda</taxon>
        <taxon>Insecta</taxon>
        <taxon>Pterygota</taxon>
        <taxon>Neoptera</taxon>
        <taxon>Endopterygota</taxon>
        <taxon>Lepidoptera</taxon>
        <taxon>Glossata</taxon>
        <taxon>Ditrysia</taxon>
        <taxon>Noctuoidea</taxon>
        <taxon>Noctuidae</taxon>
        <taxon>Noctuinae</taxon>
        <taxon>Hadenini</taxon>
        <taxon>Mythimna</taxon>
    </lineage>
</organism>
<reference evidence="1" key="1">
    <citation type="submission" date="2023-03" db="EMBL/GenBank/DDBJ databases">
        <title>Chromosome-level genomes of two armyworms, Mythimna separata and Mythimna loreyi, provide insights into the biosynthesis and reception of sex pheromones.</title>
        <authorList>
            <person name="Zhao H."/>
        </authorList>
    </citation>
    <scope>NUCLEOTIDE SEQUENCE</scope>
    <source>
        <strain evidence="1">BeijingLab</strain>
    </source>
</reference>
<evidence type="ECO:0000313" key="1">
    <source>
        <dbReference type="EMBL" id="KAJ8705055.1"/>
    </source>
</evidence>